<keyword evidence="5" id="KW-1185">Reference proteome</keyword>
<comment type="caution">
    <text evidence="4">The sequence shown here is derived from an EMBL/GenBank/DDBJ whole genome shotgun (WGS) entry which is preliminary data.</text>
</comment>
<dbReference type="Gene3D" id="3.30.70.330">
    <property type="match status" value="2"/>
</dbReference>
<dbReference type="AlphaFoldDB" id="A0A6D2KR79"/>
<name>A0A6D2KR79_9BRAS</name>
<dbReference type="EMBL" id="CACVBM020001484">
    <property type="protein sequence ID" value="CAA7051545.1"/>
    <property type="molecule type" value="Genomic_DNA"/>
</dbReference>
<organism evidence="4 5">
    <name type="scientific">Microthlaspi erraticum</name>
    <dbReference type="NCBI Taxonomy" id="1685480"/>
    <lineage>
        <taxon>Eukaryota</taxon>
        <taxon>Viridiplantae</taxon>
        <taxon>Streptophyta</taxon>
        <taxon>Embryophyta</taxon>
        <taxon>Tracheophyta</taxon>
        <taxon>Spermatophyta</taxon>
        <taxon>Magnoliopsida</taxon>
        <taxon>eudicotyledons</taxon>
        <taxon>Gunneridae</taxon>
        <taxon>Pentapetalae</taxon>
        <taxon>rosids</taxon>
        <taxon>malvids</taxon>
        <taxon>Brassicales</taxon>
        <taxon>Brassicaceae</taxon>
        <taxon>Coluteocarpeae</taxon>
        <taxon>Microthlaspi</taxon>
    </lineage>
</organism>
<dbReference type="InterPro" id="IPR012677">
    <property type="entry name" value="Nucleotide-bd_a/b_plait_sf"/>
</dbReference>
<dbReference type="InterPro" id="IPR000504">
    <property type="entry name" value="RRM_dom"/>
</dbReference>
<reference evidence="4" key="1">
    <citation type="submission" date="2020-01" db="EMBL/GenBank/DDBJ databases">
        <authorList>
            <person name="Mishra B."/>
        </authorList>
    </citation>
    <scope>NUCLEOTIDE SEQUENCE [LARGE SCALE GENOMIC DNA]</scope>
</reference>
<dbReference type="OrthoDB" id="1113235at2759"/>
<sequence length="249" mass="27531">MDTSVSRGMPVISGFTYNAELKRIFASIKPQVRFCVKGYDTSLPDDDIKKALISHFNSCGEIYTLVISRDLVTVTDDVDKSCAFMVLRGEGAEEKALALNGSDLGGWNVSVVKVEEKQKTLEEVEAFHAVYYDKNRRFGISVTGFDTSLPEDDLKTALRQEFASCGEILHVYIPTGDGVAYVYFSEEEAIARALELYGHGSRRKLFGGFQAQARAVERAGWKLVAMPLTNYAIPPSVGSHCFGYTIPRT</sequence>
<dbReference type="InterPro" id="IPR035979">
    <property type="entry name" value="RBD_domain_sf"/>
</dbReference>
<evidence type="ECO:0000313" key="4">
    <source>
        <dbReference type="EMBL" id="CAA7051545.1"/>
    </source>
</evidence>
<proteinExistence type="predicted"/>
<evidence type="ECO:0000256" key="2">
    <source>
        <dbReference type="PROSITE-ProRule" id="PRU00176"/>
    </source>
</evidence>
<dbReference type="SUPFAM" id="SSF54928">
    <property type="entry name" value="RNA-binding domain, RBD"/>
    <property type="match status" value="1"/>
</dbReference>
<accession>A0A6D2KR79</accession>
<dbReference type="PANTHER" id="PTHR23236">
    <property type="entry name" value="EUKARYOTIC TRANSLATION INITIATION FACTOR 4B/4H"/>
    <property type="match status" value="1"/>
</dbReference>
<evidence type="ECO:0000259" key="3">
    <source>
        <dbReference type="PROSITE" id="PS50102"/>
    </source>
</evidence>
<evidence type="ECO:0000313" key="5">
    <source>
        <dbReference type="Proteomes" id="UP000467841"/>
    </source>
</evidence>
<dbReference type="GO" id="GO:0008143">
    <property type="term" value="F:poly(A) binding"/>
    <property type="evidence" value="ECO:0007669"/>
    <property type="project" value="TreeGrafter"/>
</dbReference>
<gene>
    <name evidence="4" type="ORF">MERR_LOCUS38780</name>
</gene>
<keyword evidence="1 2" id="KW-0694">RNA-binding</keyword>
<dbReference type="PROSITE" id="PS50102">
    <property type="entry name" value="RRM"/>
    <property type="match status" value="1"/>
</dbReference>
<evidence type="ECO:0000256" key="1">
    <source>
        <dbReference type="ARBA" id="ARBA00022884"/>
    </source>
</evidence>
<feature type="domain" description="RRM" evidence="3">
    <location>
        <begin position="138"/>
        <end position="205"/>
    </location>
</feature>
<dbReference type="Proteomes" id="UP000467841">
    <property type="component" value="Unassembled WGS sequence"/>
</dbReference>
<dbReference type="Pfam" id="PF00076">
    <property type="entry name" value="RRM_1"/>
    <property type="match status" value="1"/>
</dbReference>
<protein>
    <recommendedName>
        <fullName evidence="3">RRM domain-containing protein</fullName>
    </recommendedName>
</protein>
<dbReference type="PANTHER" id="PTHR23236:SF103">
    <property type="entry name" value="RNA-BINDING (RRM_RBD_RNP MOTIFS) FAMILY PROTEIN"/>
    <property type="match status" value="1"/>
</dbReference>